<reference evidence="2" key="1">
    <citation type="submission" date="2022-11" db="UniProtKB">
        <authorList>
            <consortium name="WormBaseParasite"/>
        </authorList>
    </citation>
    <scope>IDENTIFICATION</scope>
</reference>
<evidence type="ECO:0000313" key="1">
    <source>
        <dbReference type="Proteomes" id="UP000887560"/>
    </source>
</evidence>
<dbReference type="Proteomes" id="UP000887560">
    <property type="component" value="Unplaced"/>
</dbReference>
<accession>A0A915NFI0</accession>
<protein>
    <submittedName>
        <fullName evidence="2">Galectin</fullName>
    </submittedName>
</protein>
<evidence type="ECO:0000313" key="2">
    <source>
        <dbReference type="WBParaSite" id="scf7180000418043.g2024"/>
    </source>
</evidence>
<dbReference type="AlphaFoldDB" id="A0A915NFI0"/>
<organism evidence="1 2">
    <name type="scientific">Meloidogyne floridensis</name>
    <dbReference type="NCBI Taxonomy" id="298350"/>
    <lineage>
        <taxon>Eukaryota</taxon>
        <taxon>Metazoa</taxon>
        <taxon>Ecdysozoa</taxon>
        <taxon>Nematoda</taxon>
        <taxon>Chromadorea</taxon>
        <taxon>Rhabditida</taxon>
        <taxon>Tylenchina</taxon>
        <taxon>Tylenchomorpha</taxon>
        <taxon>Tylenchoidea</taxon>
        <taxon>Meloidogynidae</taxon>
        <taxon>Meloidogyninae</taxon>
        <taxon>Meloidogyne</taxon>
    </lineage>
</organism>
<keyword evidence="1" id="KW-1185">Reference proteome</keyword>
<name>A0A915NFI0_9BILA</name>
<dbReference type="WBParaSite" id="scf7180000418043.g2024">
    <property type="protein sequence ID" value="scf7180000418043.g2024"/>
    <property type="gene ID" value="scf7180000418043.g2024"/>
</dbReference>
<sequence length="197" mass="22762">MFQAKTILNIIRGDIEQFLNFIYNYVLADKVEIDIWRDSEPKIDILFRFITTTEDKFGTVSVNRLTGLHQNLYELIIQDWKPPQNIQNLEVYSTFTFDQNAQPPSPTTQQRPQWMPDTHLWSSVNQNCDALEITCSSYTIVSDQRCELIIVFRGTKNQQLILEGWQSLQPCVDGCKLCHPIPGLRFLGCTIPGLHVN</sequence>
<proteinExistence type="predicted"/>